<dbReference type="InterPro" id="IPR013149">
    <property type="entry name" value="ADH-like_C"/>
</dbReference>
<reference evidence="4 5" key="1">
    <citation type="journal article" date="2018" name="Biodegradation">
        <title>1,4-Dioxane degradation characteristics of Rhodococcus aetherivorans JCM 14343.</title>
        <authorList>
            <person name="Inoue D."/>
            <person name="Tsunoda T."/>
            <person name="Yamamoto N."/>
            <person name="Ike M."/>
            <person name="Sei K."/>
        </authorList>
    </citation>
    <scope>NUCLEOTIDE SEQUENCE [LARGE SCALE GENOMIC DNA]</scope>
    <source>
        <strain evidence="4 5">JCM 14343</strain>
    </source>
</reference>
<dbReference type="InterPro" id="IPR013154">
    <property type="entry name" value="ADH-like_N"/>
</dbReference>
<keyword evidence="1" id="KW-0521">NADP</keyword>
<dbReference type="PANTHER" id="PTHR48106">
    <property type="entry name" value="QUINONE OXIDOREDUCTASE PIG3-RELATED"/>
    <property type="match status" value="1"/>
</dbReference>
<dbReference type="SUPFAM" id="SSF50129">
    <property type="entry name" value="GroES-like"/>
    <property type="match status" value="1"/>
</dbReference>
<comment type="caution">
    <text evidence="4">The sequence shown here is derived from an EMBL/GenBank/DDBJ whole genome shotgun (WGS) entry which is preliminary data.</text>
</comment>
<dbReference type="Pfam" id="PF08240">
    <property type="entry name" value="ADH_N"/>
    <property type="match status" value="1"/>
</dbReference>
<feature type="domain" description="Enoyl reductase (ER)" evidence="3">
    <location>
        <begin position="18"/>
        <end position="327"/>
    </location>
</feature>
<dbReference type="InterPro" id="IPR011032">
    <property type="entry name" value="GroES-like_sf"/>
</dbReference>
<dbReference type="EMBL" id="BLAH01000092">
    <property type="protein sequence ID" value="GES38259.1"/>
    <property type="molecule type" value="Genomic_DNA"/>
</dbReference>
<protein>
    <submittedName>
        <fullName evidence="4">Quinone oxidoreductase</fullName>
        <ecNumber evidence="4">1.6.5.5</ecNumber>
    </submittedName>
</protein>
<accession>A0ABQ0YPT6</accession>
<evidence type="ECO:0000313" key="4">
    <source>
        <dbReference type="EMBL" id="GES38259.1"/>
    </source>
</evidence>
<dbReference type="PANTHER" id="PTHR48106:SF13">
    <property type="entry name" value="QUINONE OXIDOREDUCTASE-RELATED"/>
    <property type="match status" value="1"/>
</dbReference>
<dbReference type="SMART" id="SM00829">
    <property type="entry name" value="PKS_ER"/>
    <property type="match status" value="1"/>
</dbReference>
<dbReference type="GO" id="GO:0003960">
    <property type="term" value="F:quinone reductase (NADPH) activity"/>
    <property type="evidence" value="ECO:0007669"/>
    <property type="project" value="UniProtKB-EC"/>
</dbReference>
<sequence length="329" mass="34549">MPAEYCERMRAIEVARFGGPEVLTLVDLPAPEPGPGQLLVRTDAVGINFIDTYFRTGLYPRELPYVPGTEGTGRVVAVGEGVADVGVGDRVSWASADGSYAEQVLVPAAVAVPVPDPVPAEQAASALLQGMTAHYLLNSTYPAQPGETVLVHAGAGGVGLLLTQLAAAKDVRVITTVSTDEKETLSREAGAAEVLRYTDDLAERVRDLTGGEGVAAVYDGVGAATFESSLASLRIRGTLALFGAASGPVPPFDLQRLNPAGSLYVTRPTLAHHVRTREELMWRAGDVFAAVADGTLTVRVGARYPLAQAEQAHRDLEARRTTGSIVLVP</sequence>
<dbReference type="InterPro" id="IPR020843">
    <property type="entry name" value="ER"/>
</dbReference>
<dbReference type="Pfam" id="PF00107">
    <property type="entry name" value="ADH_zinc_N"/>
    <property type="match status" value="1"/>
</dbReference>
<evidence type="ECO:0000256" key="1">
    <source>
        <dbReference type="ARBA" id="ARBA00022857"/>
    </source>
</evidence>
<dbReference type="CDD" id="cd05286">
    <property type="entry name" value="QOR2"/>
    <property type="match status" value="1"/>
</dbReference>
<evidence type="ECO:0000259" key="3">
    <source>
        <dbReference type="SMART" id="SM00829"/>
    </source>
</evidence>
<name>A0ABQ0YPT6_9NOCA</name>
<evidence type="ECO:0000313" key="5">
    <source>
        <dbReference type="Proteomes" id="UP000325466"/>
    </source>
</evidence>
<dbReference type="Gene3D" id="3.40.50.720">
    <property type="entry name" value="NAD(P)-binding Rossmann-like Domain"/>
    <property type="match status" value="1"/>
</dbReference>
<dbReference type="EC" id="1.6.5.5" evidence="4"/>
<keyword evidence="2 4" id="KW-0560">Oxidoreductase</keyword>
<keyword evidence="5" id="KW-1185">Reference proteome</keyword>
<dbReference type="InterPro" id="IPR047618">
    <property type="entry name" value="QOR-like"/>
</dbReference>
<dbReference type="Proteomes" id="UP000325466">
    <property type="component" value="Unassembled WGS sequence"/>
</dbReference>
<organism evidence="4 5">
    <name type="scientific">Rhodococcus aetherivorans</name>
    <dbReference type="NCBI Taxonomy" id="191292"/>
    <lineage>
        <taxon>Bacteria</taxon>
        <taxon>Bacillati</taxon>
        <taxon>Actinomycetota</taxon>
        <taxon>Actinomycetes</taxon>
        <taxon>Mycobacteriales</taxon>
        <taxon>Nocardiaceae</taxon>
        <taxon>Rhodococcus</taxon>
    </lineage>
</organism>
<proteinExistence type="predicted"/>
<gene>
    <name evidence="4" type="ORF">RAJCM14343_3519</name>
</gene>
<dbReference type="Gene3D" id="3.90.180.10">
    <property type="entry name" value="Medium-chain alcohol dehydrogenases, catalytic domain"/>
    <property type="match status" value="1"/>
</dbReference>
<dbReference type="InterPro" id="IPR036291">
    <property type="entry name" value="NAD(P)-bd_dom_sf"/>
</dbReference>
<dbReference type="SUPFAM" id="SSF51735">
    <property type="entry name" value="NAD(P)-binding Rossmann-fold domains"/>
    <property type="match status" value="1"/>
</dbReference>
<evidence type="ECO:0000256" key="2">
    <source>
        <dbReference type="ARBA" id="ARBA00023002"/>
    </source>
</evidence>